<comment type="caution">
    <text evidence="1">The sequence shown here is derived from an EMBL/GenBank/DDBJ whole genome shotgun (WGS) entry which is preliminary data.</text>
</comment>
<dbReference type="EMBL" id="CAJVPM010011645">
    <property type="protein sequence ID" value="CAG8582664.1"/>
    <property type="molecule type" value="Genomic_DNA"/>
</dbReference>
<reference evidence="1" key="1">
    <citation type="submission" date="2021-06" db="EMBL/GenBank/DDBJ databases">
        <authorList>
            <person name="Kallberg Y."/>
            <person name="Tangrot J."/>
            <person name="Rosling A."/>
        </authorList>
    </citation>
    <scope>NUCLEOTIDE SEQUENCE</scope>
    <source>
        <strain evidence="1">AU212A</strain>
    </source>
</reference>
<sequence length="235" mass="26384">RAALNKYEMENLESNINKEIAFVESDNDTSAENDEELNESESDLDGALRWKSNLTSKAENTFSSNRRVNIMQLIYGEKAPDEVALNNVSNQVQDARNKNDRCSIKSEDDFFKIADTDTGNTEILKSIDSSKLCFDIKDIDEWEDETMLESIRNKFITGSLEDENLTELDDSDHDKDDKVCGNFSVRSEAFKGAEFAKIESDAFCNLDASVSEASCKSITILSPSPFSNSVRYQAC</sequence>
<accession>A0ACA9MBY1</accession>
<evidence type="ECO:0000313" key="2">
    <source>
        <dbReference type="Proteomes" id="UP000789860"/>
    </source>
</evidence>
<feature type="non-terminal residue" evidence="1">
    <location>
        <position position="1"/>
    </location>
</feature>
<gene>
    <name evidence="1" type="ORF">SCALOS_LOCUS6267</name>
</gene>
<proteinExistence type="predicted"/>
<name>A0ACA9MBY1_9GLOM</name>
<keyword evidence="2" id="KW-1185">Reference proteome</keyword>
<organism evidence="1 2">
    <name type="scientific">Scutellospora calospora</name>
    <dbReference type="NCBI Taxonomy" id="85575"/>
    <lineage>
        <taxon>Eukaryota</taxon>
        <taxon>Fungi</taxon>
        <taxon>Fungi incertae sedis</taxon>
        <taxon>Mucoromycota</taxon>
        <taxon>Glomeromycotina</taxon>
        <taxon>Glomeromycetes</taxon>
        <taxon>Diversisporales</taxon>
        <taxon>Gigasporaceae</taxon>
        <taxon>Scutellospora</taxon>
    </lineage>
</organism>
<protein>
    <submittedName>
        <fullName evidence="1">11378_t:CDS:1</fullName>
    </submittedName>
</protein>
<dbReference type="Proteomes" id="UP000789860">
    <property type="component" value="Unassembled WGS sequence"/>
</dbReference>
<evidence type="ECO:0000313" key="1">
    <source>
        <dbReference type="EMBL" id="CAG8582664.1"/>
    </source>
</evidence>